<sequence length="354" mass="40136">MAHSVLVESSVILGKLCCSLCGLPETVEHALLLCSAYDNERAFLLEELKEIGIENITLKTLLNNGLNHYKIYNAFRTFLKKVDLFNRIFYLKKIILLLYNFLILPADWHTLSWEERLADNVTPLWRMSYEEQSNILLEMTKQLFPPPSIVASPVSDGYHNKSTFSVNRGVDGNPKTAGFYIGNGKTDNIDCVQGDHLLNMSSKHKMIARHYEDFIRPRAVCQLDSLYFQETTMTRCSHEQSPYQLLHGQSHIFEEVLGFGEVVLIFQFLSGKAEVVLPNLMATLNCDGGLTAGLNPSRAAIRRLVYISRKPDGEAMRNFRGLCCSSDYKTPTIAVPVDLFPHTPHCELVLVFER</sequence>
<evidence type="ECO:0000313" key="2">
    <source>
        <dbReference type="Proteomes" id="UP000472262"/>
    </source>
</evidence>
<dbReference type="Ensembl" id="ENSSGRT00000052754.1">
    <property type="protein sequence ID" value="ENSSGRP00000049368.1"/>
    <property type="gene ID" value="ENSSGRG00000026234.1"/>
</dbReference>
<reference evidence="1" key="2">
    <citation type="submission" date="2025-09" db="UniProtKB">
        <authorList>
            <consortium name="Ensembl"/>
        </authorList>
    </citation>
    <scope>IDENTIFICATION</scope>
</reference>
<dbReference type="Gene3D" id="3.40.50.150">
    <property type="entry name" value="Vaccinia Virus protein VP39"/>
    <property type="match status" value="1"/>
</dbReference>
<dbReference type="InterPro" id="IPR029063">
    <property type="entry name" value="SAM-dependent_MTases_sf"/>
</dbReference>
<dbReference type="InterPro" id="IPR045850">
    <property type="entry name" value="TRM2_met"/>
</dbReference>
<dbReference type="GO" id="GO:0003723">
    <property type="term" value="F:RNA binding"/>
    <property type="evidence" value="ECO:0007669"/>
    <property type="project" value="TreeGrafter"/>
</dbReference>
<keyword evidence="2" id="KW-1185">Reference proteome</keyword>
<dbReference type="AlphaFoldDB" id="A0A672NDM7"/>
<accession>A0A672NDM7</accession>
<proteinExistence type="predicted"/>
<dbReference type="Proteomes" id="UP000472262">
    <property type="component" value="Unassembled WGS sequence"/>
</dbReference>
<dbReference type="PANTHER" id="PTHR45904:SF1">
    <property type="entry name" value="TRNA (URACIL-5-)-METHYLTRANSFERASE HOMOLOG B"/>
    <property type="match status" value="1"/>
</dbReference>
<dbReference type="PANTHER" id="PTHR45904">
    <property type="entry name" value="TRNA (URACIL-5-)-METHYLTRANSFERASE"/>
    <property type="match status" value="1"/>
</dbReference>
<reference evidence="1" key="1">
    <citation type="submission" date="2025-08" db="UniProtKB">
        <authorList>
            <consortium name="Ensembl"/>
        </authorList>
    </citation>
    <scope>IDENTIFICATION</scope>
</reference>
<dbReference type="InParanoid" id="A0A672NDM7"/>
<protein>
    <submittedName>
        <fullName evidence="1">Uncharacterized protein</fullName>
    </submittedName>
</protein>
<name>A0A672NDM7_SINGR</name>
<organism evidence="1 2">
    <name type="scientific">Sinocyclocheilus grahami</name>
    <name type="common">Dianchi golden-line fish</name>
    <name type="synonym">Barbus grahami</name>
    <dbReference type="NCBI Taxonomy" id="75366"/>
    <lineage>
        <taxon>Eukaryota</taxon>
        <taxon>Metazoa</taxon>
        <taxon>Chordata</taxon>
        <taxon>Craniata</taxon>
        <taxon>Vertebrata</taxon>
        <taxon>Euteleostomi</taxon>
        <taxon>Actinopterygii</taxon>
        <taxon>Neopterygii</taxon>
        <taxon>Teleostei</taxon>
        <taxon>Ostariophysi</taxon>
        <taxon>Cypriniformes</taxon>
        <taxon>Cyprinidae</taxon>
        <taxon>Cyprininae</taxon>
        <taxon>Sinocyclocheilus</taxon>
    </lineage>
</organism>
<evidence type="ECO:0000313" key="1">
    <source>
        <dbReference type="Ensembl" id="ENSSGRP00000049368.1"/>
    </source>
</evidence>